<feature type="region of interest" description="Disordered" evidence="2">
    <location>
        <begin position="128"/>
        <end position="147"/>
    </location>
</feature>
<protein>
    <submittedName>
        <fullName evidence="4">Response regulator</fullName>
    </submittedName>
</protein>
<feature type="domain" description="Response regulatory" evidence="3">
    <location>
        <begin position="3"/>
        <end position="126"/>
    </location>
</feature>
<reference evidence="4 5" key="1">
    <citation type="submission" date="2019-03" db="EMBL/GenBank/DDBJ databases">
        <title>Draft genome sequences of novel Actinobacteria.</title>
        <authorList>
            <person name="Sahin N."/>
            <person name="Ay H."/>
            <person name="Saygin H."/>
        </authorList>
    </citation>
    <scope>NUCLEOTIDE SEQUENCE [LARGE SCALE GENOMIC DNA]</scope>
    <source>
        <strain evidence="4 5">KC310</strain>
    </source>
</reference>
<evidence type="ECO:0000313" key="5">
    <source>
        <dbReference type="Proteomes" id="UP000295258"/>
    </source>
</evidence>
<sequence length="233" mass="26135">MNRVAVVDDDYYVRLGVTTFLRDRAEIGAVTALDHPAALAFGDGWREVDVALVDAADDRRADDQFPGVAVVEEIRRRCDPGRPRVVVVTGHAYDEAVRRRMREAGADFLYDRRDVLDPQAMLAAVLRPGRAAGSSTPRQEGRTRDEERLGVSRLTRVNAAVAYALAEDLPGRLAERANPRGRAWERVRAEFGRVARIATVNADGLPPDREQDLPSLRQIERFLTWATRIKRRP</sequence>
<dbReference type="RefSeq" id="WP_132595450.1">
    <property type="nucleotide sequence ID" value="NZ_SMKO01000026.1"/>
</dbReference>
<dbReference type="GO" id="GO:0000160">
    <property type="term" value="P:phosphorelay signal transduction system"/>
    <property type="evidence" value="ECO:0007669"/>
    <property type="project" value="InterPro"/>
</dbReference>
<organism evidence="4 5">
    <name type="scientific">Nonomuraea deserti</name>
    <dbReference type="NCBI Taxonomy" id="1848322"/>
    <lineage>
        <taxon>Bacteria</taxon>
        <taxon>Bacillati</taxon>
        <taxon>Actinomycetota</taxon>
        <taxon>Actinomycetes</taxon>
        <taxon>Streptosporangiales</taxon>
        <taxon>Streptosporangiaceae</taxon>
        <taxon>Nonomuraea</taxon>
    </lineage>
</organism>
<evidence type="ECO:0000256" key="2">
    <source>
        <dbReference type="SAM" id="MobiDB-lite"/>
    </source>
</evidence>
<proteinExistence type="predicted"/>
<dbReference type="InterPro" id="IPR001789">
    <property type="entry name" value="Sig_transdc_resp-reg_receiver"/>
</dbReference>
<dbReference type="Gene3D" id="3.40.50.2300">
    <property type="match status" value="1"/>
</dbReference>
<dbReference type="Proteomes" id="UP000295258">
    <property type="component" value="Unassembled WGS sequence"/>
</dbReference>
<accession>A0A4R4VQM4</accession>
<keyword evidence="1" id="KW-0597">Phosphoprotein</keyword>
<dbReference type="AlphaFoldDB" id="A0A4R4VQM4"/>
<dbReference type="SUPFAM" id="SSF52172">
    <property type="entry name" value="CheY-like"/>
    <property type="match status" value="1"/>
</dbReference>
<dbReference type="InterPro" id="IPR011006">
    <property type="entry name" value="CheY-like_superfamily"/>
</dbReference>
<name>A0A4R4VQM4_9ACTN</name>
<comment type="caution">
    <text evidence="4">The sequence shown here is derived from an EMBL/GenBank/DDBJ whole genome shotgun (WGS) entry which is preliminary data.</text>
</comment>
<feature type="modified residue" description="4-aspartylphosphate" evidence="1">
    <location>
        <position position="54"/>
    </location>
</feature>
<dbReference type="EMBL" id="SMKO01000026">
    <property type="protein sequence ID" value="TDD07481.1"/>
    <property type="molecule type" value="Genomic_DNA"/>
</dbReference>
<gene>
    <name evidence="4" type="ORF">E1292_13325</name>
</gene>
<keyword evidence="5" id="KW-1185">Reference proteome</keyword>
<evidence type="ECO:0000256" key="1">
    <source>
        <dbReference type="PROSITE-ProRule" id="PRU00169"/>
    </source>
</evidence>
<evidence type="ECO:0000259" key="3">
    <source>
        <dbReference type="PROSITE" id="PS50110"/>
    </source>
</evidence>
<dbReference type="PROSITE" id="PS50110">
    <property type="entry name" value="RESPONSE_REGULATORY"/>
    <property type="match status" value="1"/>
</dbReference>
<evidence type="ECO:0000313" key="4">
    <source>
        <dbReference type="EMBL" id="TDD07481.1"/>
    </source>
</evidence>